<keyword evidence="3" id="KW-1185">Reference proteome</keyword>
<dbReference type="PANTHER" id="PTHR43802:SF1">
    <property type="entry name" value="IP11341P-RELATED"/>
    <property type="match status" value="1"/>
</dbReference>
<name>A0A8J7R488_9HYPH</name>
<proteinExistence type="inferred from homology"/>
<organism evidence="2 3">
    <name type="scientific">Tianweitania sediminis</name>
    <dbReference type="NCBI Taxonomy" id="1502156"/>
    <lineage>
        <taxon>Bacteria</taxon>
        <taxon>Pseudomonadati</taxon>
        <taxon>Pseudomonadota</taxon>
        <taxon>Alphaproteobacteria</taxon>
        <taxon>Hyphomicrobiales</taxon>
        <taxon>Phyllobacteriaceae</taxon>
        <taxon>Tianweitania</taxon>
    </lineage>
</organism>
<evidence type="ECO:0000256" key="1">
    <source>
        <dbReference type="ARBA" id="ARBA00005254"/>
    </source>
</evidence>
<dbReference type="Gene3D" id="1.10.12.10">
    <property type="entry name" value="Lyase 2-enoyl-coa Hydratase, Chain A, domain 2"/>
    <property type="match status" value="1"/>
</dbReference>
<sequence>MSAPVIIQVQDGIGIMSLNRPDKFNCLSFAAHEAIQEACSTLEADASVRAILIRAEGEHFCTGADLQEITGIMDDAAAVERFMSFGHKTMTRIEESPLPVVVAVQGLCLAGGLELMLTADVCFAAEGARFGDQHSRFGLLPGWGASQRLPRLIGMRRALDLMYSGRWLGAEEARLIGLVNYVISDAALSEEAMKYCLELGVRARSGLSEMKRLARTGAEMPLTDALQLECDAVVHHLQGTDAAEGIAAFRERRKPSFK</sequence>
<evidence type="ECO:0000313" key="3">
    <source>
        <dbReference type="Proteomes" id="UP000666240"/>
    </source>
</evidence>
<evidence type="ECO:0000313" key="2">
    <source>
        <dbReference type="EMBL" id="MBP0440386.1"/>
    </source>
</evidence>
<protein>
    <submittedName>
        <fullName evidence="2">Enoyl-CoA hydratase/isomerase family protein</fullName>
    </submittedName>
</protein>
<dbReference type="PANTHER" id="PTHR43802">
    <property type="entry name" value="ENOYL-COA HYDRATASE"/>
    <property type="match status" value="1"/>
</dbReference>
<dbReference type="Pfam" id="PF00378">
    <property type="entry name" value="ECH_1"/>
    <property type="match status" value="1"/>
</dbReference>
<comment type="similarity">
    <text evidence="1">Belongs to the enoyl-CoA hydratase/isomerase family.</text>
</comment>
<reference evidence="2" key="1">
    <citation type="submission" date="2021-03" db="EMBL/GenBank/DDBJ databases">
        <title>Genome sequencing and assembly of Tianweitania sediminis.</title>
        <authorList>
            <person name="Chhetri G."/>
        </authorList>
    </citation>
    <scope>NUCLEOTIDE SEQUENCE</scope>
    <source>
        <strain evidence="2">Z8</strain>
    </source>
</reference>
<dbReference type="SUPFAM" id="SSF52096">
    <property type="entry name" value="ClpP/crotonase"/>
    <property type="match status" value="1"/>
</dbReference>
<dbReference type="InterPro" id="IPR001753">
    <property type="entry name" value="Enoyl-CoA_hydra/iso"/>
</dbReference>
<dbReference type="AlphaFoldDB" id="A0A8J7R488"/>
<dbReference type="Proteomes" id="UP000666240">
    <property type="component" value="Unassembled WGS sequence"/>
</dbReference>
<dbReference type="CDD" id="cd06558">
    <property type="entry name" value="crotonase-like"/>
    <property type="match status" value="1"/>
</dbReference>
<dbReference type="EMBL" id="JAGIYY010000007">
    <property type="protein sequence ID" value="MBP0440386.1"/>
    <property type="molecule type" value="Genomic_DNA"/>
</dbReference>
<dbReference type="InterPro" id="IPR029045">
    <property type="entry name" value="ClpP/crotonase-like_dom_sf"/>
</dbReference>
<accession>A0A8J7R488</accession>
<dbReference type="Gene3D" id="3.90.226.10">
    <property type="entry name" value="2-enoyl-CoA Hydratase, Chain A, domain 1"/>
    <property type="match status" value="1"/>
</dbReference>
<gene>
    <name evidence="2" type="ORF">J5Y06_17170</name>
</gene>
<dbReference type="RefSeq" id="WP_209336416.1">
    <property type="nucleotide sequence ID" value="NZ_JAGIYY010000007.1"/>
</dbReference>
<dbReference type="GO" id="GO:0003824">
    <property type="term" value="F:catalytic activity"/>
    <property type="evidence" value="ECO:0007669"/>
    <property type="project" value="UniProtKB-ARBA"/>
</dbReference>
<comment type="caution">
    <text evidence="2">The sequence shown here is derived from an EMBL/GenBank/DDBJ whole genome shotgun (WGS) entry which is preliminary data.</text>
</comment>
<dbReference type="InterPro" id="IPR014748">
    <property type="entry name" value="Enoyl-CoA_hydra_C"/>
</dbReference>